<dbReference type="EMBL" id="AEPB01000001">
    <property type="protein sequence ID" value="EGA91366.1"/>
    <property type="molecule type" value="Genomic_DNA"/>
</dbReference>
<sequence>MPNCENCGQKWPWKTVVKNTVKLSNKTKCPYCEKTQYLIPKSRKRTAIFSYMPAFLIITLTLILDLDGWGIFFLAAALMIVFLGLYPFMMKLSNDDHMPTYKMQ</sequence>
<dbReference type="RefSeq" id="WP_008427959.1">
    <property type="nucleotide sequence ID" value="NZ_AEPB01000001.1"/>
</dbReference>
<dbReference type="AlphaFoldDB" id="E7RCK1"/>
<proteinExistence type="predicted"/>
<protein>
    <recommendedName>
        <fullName evidence="4">Cxxc_20_cxxc protein</fullName>
    </recommendedName>
</protein>
<organism evidence="2 3">
    <name type="scientific">Planococcus donghaensis MPA1U2</name>
    <dbReference type="NCBI Taxonomy" id="933115"/>
    <lineage>
        <taxon>Bacteria</taxon>
        <taxon>Bacillati</taxon>
        <taxon>Bacillota</taxon>
        <taxon>Bacilli</taxon>
        <taxon>Bacillales</taxon>
        <taxon>Caryophanaceae</taxon>
        <taxon>Planococcus</taxon>
    </lineage>
</organism>
<keyword evidence="1" id="KW-1133">Transmembrane helix</keyword>
<evidence type="ECO:0000256" key="1">
    <source>
        <dbReference type="SAM" id="Phobius"/>
    </source>
</evidence>
<feature type="transmembrane region" description="Helical" evidence="1">
    <location>
        <begin position="70"/>
        <end position="89"/>
    </location>
</feature>
<name>E7RCK1_9BACL</name>
<gene>
    <name evidence="2" type="ORF">GPDM_00815</name>
</gene>
<feature type="transmembrane region" description="Helical" evidence="1">
    <location>
        <begin position="46"/>
        <end position="64"/>
    </location>
</feature>
<dbReference type="OrthoDB" id="2418141at2"/>
<reference evidence="2 3" key="1">
    <citation type="journal article" date="2011" name="J. Bacteriol.">
        <title>The Draft Genome of Planococcus donghaensis MPA1U2 Reveals Nonsporulation Pathways Controlled by a Conserved Spo0A Regulon.</title>
        <authorList>
            <person name="Pearson M.D."/>
            <person name="Noller H.F."/>
        </authorList>
    </citation>
    <scope>NUCLEOTIDE SEQUENCE [LARGE SCALE GENOMIC DNA]</scope>
    <source>
        <strain evidence="2 3">MPA1U2</strain>
    </source>
</reference>
<dbReference type="NCBIfam" id="TIGR04104">
    <property type="entry name" value="cxxc_20_cxxc"/>
    <property type="match status" value="1"/>
</dbReference>
<accession>E7RCK1</accession>
<dbReference type="Proteomes" id="UP000003052">
    <property type="component" value="Unassembled WGS sequence"/>
</dbReference>
<evidence type="ECO:0000313" key="3">
    <source>
        <dbReference type="Proteomes" id="UP000003052"/>
    </source>
</evidence>
<dbReference type="InterPro" id="IPR011767">
    <property type="entry name" value="GLR_AS"/>
</dbReference>
<keyword evidence="1" id="KW-0472">Membrane</keyword>
<comment type="caution">
    <text evidence="2">The sequence shown here is derived from an EMBL/GenBank/DDBJ whole genome shotgun (WGS) entry which is preliminary data.</text>
</comment>
<keyword evidence="1" id="KW-0812">Transmembrane</keyword>
<dbReference type="PROSITE" id="PS00195">
    <property type="entry name" value="GLUTAREDOXIN_1"/>
    <property type="match status" value="1"/>
</dbReference>
<evidence type="ECO:0008006" key="4">
    <source>
        <dbReference type="Google" id="ProtNLM"/>
    </source>
</evidence>
<dbReference type="eggNOG" id="ENOG50339QF">
    <property type="taxonomic scope" value="Bacteria"/>
</dbReference>
<evidence type="ECO:0000313" key="2">
    <source>
        <dbReference type="EMBL" id="EGA91366.1"/>
    </source>
</evidence>
<dbReference type="InterPro" id="IPR026369">
    <property type="entry name" value="CxxC_20_CxxC"/>
</dbReference>